<dbReference type="GO" id="GO:0030154">
    <property type="term" value="P:cell differentiation"/>
    <property type="evidence" value="ECO:0007669"/>
    <property type="project" value="TreeGrafter"/>
</dbReference>
<dbReference type="PANTHER" id="PTHR11849">
    <property type="entry name" value="ETS"/>
    <property type="match status" value="1"/>
</dbReference>
<feature type="compositionally biased region" description="Low complexity" evidence="7">
    <location>
        <begin position="56"/>
        <end position="69"/>
    </location>
</feature>
<proteinExistence type="inferred from homology"/>
<dbReference type="AlphaFoldDB" id="A0AAN9TNZ4"/>
<dbReference type="Pfam" id="PF00178">
    <property type="entry name" value="Ets"/>
    <property type="match status" value="1"/>
</dbReference>
<keyword evidence="4 6" id="KW-0238">DNA-binding</keyword>
<dbReference type="PROSITE" id="PS00346">
    <property type="entry name" value="ETS_DOMAIN_2"/>
    <property type="match status" value="1"/>
</dbReference>
<evidence type="ECO:0000259" key="8">
    <source>
        <dbReference type="PROSITE" id="PS50061"/>
    </source>
</evidence>
<evidence type="ECO:0000313" key="10">
    <source>
        <dbReference type="Proteomes" id="UP001367676"/>
    </source>
</evidence>
<dbReference type="GO" id="GO:0043565">
    <property type="term" value="F:sequence-specific DNA binding"/>
    <property type="evidence" value="ECO:0007669"/>
    <property type="project" value="InterPro"/>
</dbReference>
<dbReference type="GO" id="GO:0006914">
    <property type="term" value="P:autophagy"/>
    <property type="evidence" value="ECO:0007669"/>
    <property type="project" value="UniProtKB-ARBA"/>
</dbReference>
<name>A0AAN9TNZ4_9HEMI</name>
<evidence type="ECO:0000256" key="6">
    <source>
        <dbReference type="RuleBase" id="RU004019"/>
    </source>
</evidence>
<dbReference type="SUPFAM" id="SSF46785">
    <property type="entry name" value="Winged helix' DNA-binding domain"/>
    <property type="match status" value="1"/>
</dbReference>
<dbReference type="GO" id="GO:0040034">
    <property type="term" value="P:regulation of development, heterochronic"/>
    <property type="evidence" value="ECO:0007669"/>
    <property type="project" value="UniProtKB-ARBA"/>
</dbReference>
<dbReference type="InterPro" id="IPR000418">
    <property type="entry name" value="Ets_dom"/>
</dbReference>
<organism evidence="9 10">
    <name type="scientific">Parthenolecanium corni</name>
    <dbReference type="NCBI Taxonomy" id="536013"/>
    <lineage>
        <taxon>Eukaryota</taxon>
        <taxon>Metazoa</taxon>
        <taxon>Ecdysozoa</taxon>
        <taxon>Arthropoda</taxon>
        <taxon>Hexapoda</taxon>
        <taxon>Insecta</taxon>
        <taxon>Pterygota</taxon>
        <taxon>Neoptera</taxon>
        <taxon>Paraneoptera</taxon>
        <taxon>Hemiptera</taxon>
        <taxon>Sternorrhyncha</taxon>
        <taxon>Coccoidea</taxon>
        <taxon>Coccidae</taxon>
        <taxon>Parthenolecanium</taxon>
    </lineage>
</organism>
<dbReference type="InterPro" id="IPR036388">
    <property type="entry name" value="WH-like_DNA-bd_sf"/>
</dbReference>
<dbReference type="Gene3D" id="1.10.10.10">
    <property type="entry name" value="Winged helix-like DNA-binding domain superfamily/Winged helix DNA-binding domain"/>
    <property type="match status" value="1"/>
</dbReference>
<dbReference type="PANTHER" id="PTHR11849:SF191">
    <property type="entry name" value="ECDYSONE-INDUCED PROTEIN 74EF ISOFORM B"/>
    <property type="match status" value="1"/>
</dbReference>
<protein>
    <recommendedName>
        <fullName evidence="8">ETS domain-containing protein</fullName>
    </recommendedName>
</protein>
<dbReference type="EMBL" id="JBBCAQ010000034">
    <property type="protein sequence ID" value="KAK7580657.1"/>
    <property type="molecule type" value="Genomic_DNA"/>
</dbReference>
<evidence type="ECO:0000313" key="9">
    <source>
        <dbReference type="EMBL" id="KAK7580657.1"/>
    </source>
</evidence>
<accession>A0AAN9TNZ4</accession>
<dbReference type="PRINTS" id="PR00454">
    <property type="entry name" value="ETSDOMAIN"/>
</dbReference>
<dbReference type="GO" id="GO:0005634">
    <property type="term" value="C:nucleus"/>
    <property type="evidence" value="ECO:0007669"/>
    <property type="project" value="UniProtKB-SubCell"/>
</dbReference>
<evidence type="ECO:0000256" key="5">
    <source>
        <dbReference type="ARBA" id="ARBA00023242"/>
    </source>
</evidence>
<dbReference type="GO" id="GO:0001228">
    <property type="term" value="F:DNA-binding transcription activator activity, RNA polymerase II-specific"/>
    <property type="evidence" value="ECO:0007669"/>
    <property type="project" value="UniProtKB-ARBA"/>
</dbReference>
<feature type="compositionally biased region" description="Low complexity" evidence="7">
    <location>
        <begin position="13"/>
        <end position="28"/>
    </location>
</feature>
<evidence type="ECO:0000256" key="7">
    <source>
        <dbReference type="SAM" id="MobiDB-lite"/>
    </source>
</evidence>
<keyword evidence="10" id="KW-1185">Reference proteome</keyword>
<dbReference type="SMART" id="SM00413">
    <property type="entry name" value="ETS"/>
    <property type="match status" value="1"/>
</dbReference>
<feature type="domain" description="ETS" evidence="8">
    <location>
        <begin position="224"/>
        <end position="306"/>
    </location>
</feature>
<feature type="region of interest" description="Disordered" evidence="7">
    <location>
        <begin position="1"/>
        <end position="76"/>
    </location>
</feature>
<comment type="subcellular location">
    <subcellularLocation>
        <location evidence="1 6">Nucleus</location>
    </subcellularLocation>
</comment>
<evidence type="ECO:0000256" key="1">
    <source>
        <dbReference type="ARBA" id="ARBA00004123"/>
    </source>
</evidence>
<dbReference type="InterPro" id="IPR036390">
    <property type="entry name" value="WH_DNA-bd_sf"/>
</dbReference>
<keyword evidence="3" id="KW-0217">Developmental protein</keyword>
<evidence type="ECO:0000256" key="3">
    <source>
        <dbReference type="ARBA" id="ARBA00022473"/>
    </source>
</evidence>
<dbReference type="Proteomes" id="UP001367676">
    <property type="component" value="Unassembled WGS sequence"/>
</dbReference>
<sequence length="323" mass="35646">MTKGESSLPPSPADSGVSDVDSSSSGHGSNDELRARLQPPLLHIPHGYHHQHHHQQGVSSSYSCTSNSRRSPEFSSNLGHLNSAAAVAVSGYNATAPHINSSQFYSNRTSLPDSYTNSYMPPPISQQHAMATNSQLAPPHGFGNPFIMPTGPSPSHQSALRTSSIPTSVIQAAVAAASSSSPHDDLYLLEMNYQQRVKKRLKRVKSEGAPCTGPKRKSREGSTTYLWEFLLKLLQDTNYCPRFIKWTNREKGVFKLVDSKAVSRLWGLHKNKPDMNYETMGRALRYYYQRGILAKVDGQRLVYQFVDVPKDIVEIDCSGSSNV</sequence>
<comment type="caution">
    <text evidence="9">The sequence shown here is derived from an EMBL/GenBank/DDBJ whole genome shotgun (WGS) entry which is preliminary data.</text>
</comment>
<reference evidence="9 10" key="1">
    <citation type="submission" date="2024-03" db="EMBL/GenBank/DDBJ databases">
        <title>Adaptation during the transition from Ophiocordyceps entomopathogen to insect associate is accompanied by gene loss and intensified selection.</title>
        <authorList>
            <person name="Ward C.M."/>
            <person name="Onetto C.A."/>
            <person name="Borneman A.R."/>
        </authorList>
    </citation>
    <scope>NUCLEOTIDE SEQUENCE [LARGE SCALE GENOMIC DNA]</scope>
    <source>
        <strain evidence="9">AWRI1</strain>
        <tissue evidence="9">Single Adult Female</tissue>
    </source>
</reference>
<dbReference type="PROSITE" id="PS50061">
    <property type="entry name" value="ETS_DOMAIN_3"/>
    <property type="match status" value="1"/>
</dbReference>
<feature type="compositionally biased region" description="Basic residues" evidence="7">
    <location>
        <begin position="46"/>
        <end position="55"/>
    </location>
</feature>
<dbReference type="InterPro" id="IPR046328">
    <property type="entry name" value="ETS_fam"/>
</dbReference>
<dbReference type="FunFam" id="1.10.10.10:FF:000411">
    <property type="entry name" value="Ecdysone-induced protein 74EF isoform A"/>
    <property type="match status" value="1"/>
</dbReference>
<comment type="similarity">
    <text evidence="2 6">Belongs to the ETS family.</text>
</comment>
<evidence type="ECO:0000256" key="4">
    <source>
        <dbReference type="ARBA" id="ARBA00023125"/>
    </source>
</evidence>
<dbReference type="PROSITE" id="PS00345">
    <property type="entry name" value="ETS_DOMAIN_1"/>
    <property type="match status" value="1"/>
</dbReference>
<keyword evidence="5 6" id="KW-0539">Nucleus</keyword>
<evidence type="ECO:0000256" key="2">
    <source>
        <dbReference type="ARBA" id="ARBA00005562"/>
    </source>
</evidence>
<gene>
    <name evidence="9" type="ORF">V9T40_001286</name>
</gene>